<sequence>MGTQLEDKRMNKAAFWPAIIILALFITSGVIWREPVGNFMTTLLYGMADYLGWYINLLSLAFIILGVVFVAVRYGDVVIGGKDAKPAYSMPIWCAMSICSGIGTGLLFWAMGEPMYHFMTTPTAVGTAGSRDAAIFAVAQAMWDWSFVQYCMYAICGAAFAVICFNRKKSLSFNSIIECAIGKKIPWLNTLLTAVVIFCIMGATSNSMGVGLMQIGAGLEAAFGVPQSRLIWLLAAIFIGCVFITSCVTGISKGLKYVSTCCMYFFFFLMGWVLIFGNTQFISKIGSESIGYIIDNFGKMTVMTNVLTTNDSWFADWIVQYWASFIVYAPVIGMFLARMGRGRTVRTFMLVQILVPSFFCIVWIAIFGGQVIHLQTSEAFDVWNAVNTSGMQATVFQIIGTLPMSNFVTIMFLLCIVMSFSTLADPMASCVATLACRKLEADAEPPMFQKILAGCILCGTAYTLVATGGINSVKGMFTLVGLLQSIILIMCAIVLFKYCKKCYDAYFEGREENGEWGVVENPIDVEE</sequence>
<evidence type="ECO:0000256" key="2">
    <source>
        <dbReference type="ARBA" id="ARBA00005658"/>
    </source>
</evidence>
<feature type="transmembrane region" description="Helical" evidence="8">
    <location>
        <begin position="147"/>
        <end position="166"/>
    </location>
</feature>
<dbReference type="GO" id="GO:0005886">
    <property type="term" value="C:plasma membrane"/>
    <property type="evidence" value="ECO:0007669"/>
    <property type="project" value="UniProtKB-SubCell"/>
</dbReference>
<evidence type="ECO:0000256" key="4">
    <source>
        <dbReference type="ARBA" id="ARBA00022475"/>
    </source>
</evidence>
<evidence type="ECO:0000256" key="8">
    <source>
        <dbReference type="SAM" id="Phobius"/>
    </source>
</evidence>
<reference evidence="9 10" key="2">
    <citation type="submission" date="2010-03" db="EMBL/GenBank/DDBJ databases">
        <authorList>
            <person name="Pajon A."/>
        </authorList>
    </citation>
    <scope>NUCLEOTIDE SEQUENCE [LARGE SCALE GENOMIC DNA]</scope>
    <source>
        <strain evidence="9 10">SGP1</strain>
    </source>
</reference>
<keyword evidence="3" id="KW-0813">Transport</keyword>
<keyword evidence="5 8" id="KW-0812">Transmembrane</keyword>
<keyword evidence="4" id="KW-1003">Cell membrane</keyword>
<comment type="similarity">
    <text evidence="2">Belongs to the BCCT transporter (TC 2.A.15) family.</text>
</comment>
<dbReference type="KEGG" id="sbr:SY1_19410"/>
<feature type="transmembrane region" description="Helical" evidence="8">
    <location>
        <begin position="187"/>
        <end position="210"/>
    </location>
</feature>
<reference evidence="10" key="1">
    <citation type="submission" date="2010-03" db="EMBL/GenBank/DDBJ databases">
        <title>The genome sequence of Synergistetes sp. SGP1.</title>
        <authorList>
            <consortium name="metaHIT consortium -- http://www.metahit.eu/"/>
            <person name="Pajon A."/>
            <person name="Turner K."/>
            <person name="Parkhill J."/>
            <person name="Wade W."/>
            <person name="Vartoukian S."/>
        </authorList>
    </citation>
    <scope>NUCLEOTIDE SEQUENCE [LARGE SCALE GENOMIC DNA]</scope>
    <source>
        <strain evidence="10">SGP1</strain>
    </source>
</reference>
<proteinExistence type="inferred from homology"/>
<dbReference type="Pfam" id="PF02028">
    <property type="entry name" value="BCCT"/>
    <property type="match status" value="1"/>
</dbReference>
<dbReference type="PANTHER" id="PTHR30047:SF7">
    <property type="entry name" value="HIGH-AFFINITY CHOLINE TRANSPORT PROTEIN"/>
    <property type="match status" value="1"/>
</dbReference>
<dbReference type="EMBL" id="FP929056">
    <property type="protein sequence ID" value="CBL28773.1"/>
    <property type="molecule type" value="Genomic_DNA"/>
</dbReference>
<dbReference type="AlphaFoldDB" id="A0AB94IY63"/>
<comment type="subcellular location">
    <subcellularLocation>
        <location evidence="1">Cell membrane</location>
        <topology evidence="1">Multi-pass membrane protein</topology>
    </subcellularLocation>
</comment>
<feature type="transmembrane region" description="Helical" evidence="8">
    <location>
        <begin position="263"/>
        <end position="282"/>
    </location>
</feature>
<feature type="transmembrane region" description="Helical" evidence="8">
    <location>
        <begin position="451"/>
        <end position="470"/>
    </location>
</feature>
<dbReference type="GO" id="GO:0022857">
    <property type="term" value="F:transmembrane transporter activity"/>
    <property type="evidence" value="ECO:0007669"/>
    <property type="project" value="InterPro"/>
</dbReference>
<evidence type="ECO:0000256" key="6">
    <source>
        <dbReference type="ARBA" id="ARBA00022989"/>
    </source>
</evidence>
<dbReference type="InterPro" id="IPR000060">
    <property type="entry name" value="BCCT_transptr"/>
</dbReference>
<keyword evidence="7 8" id="KW-0472">Membrane</keyword>
<keyword evidence="6 8" id="KW-1133">Transmembrane helix</keyword>
<feature type="transmembrane region" description="Helical" evidence="8">
    <location>
        <begin position="230"/>
        <end position="251"/>
    </location>
</feature>
<accession>A0AB94IY63</accession>
<evidence type="ECO:0000313" key="9">
    <source>
        <dbReference type="EMBL" id="CBL28773.1"/>
    </source>
</evidence>
<feature type="transmembrane region" description="Helical" evidence="8">
    <location>
        <begin position="476"/>
        <end position="496"/>
    </location>
</feature>
<protein>
    <submittedName>
        <fullName evidence="9">Choline-glycine betaine transporter</fullName>
    </submittedName>
</protein>
<evidence type="ECO:0000256" key="1">
    <source>
        <dbReference type="ARBA" id="ARBA00004651"/>
    </source>
</evidence>
<evidence type="ECO:0000256" key="3">
    <source>
        <dbReference type="ARBA" id="ARBA00022448"/>
    </source>
</evidence>
<feature type="transmembrane region" description="Helical" evidence="8">
    <location>
        <begin position="317"/>
        <end position="337"/>
    </location>
</feature>
<dbReference type="Proteomes" id="UP000008957">
    <property type="component" value="Chromosome"/>
</dbReference>
<name>A0AB94IY63_9BACT</name>
<evidence type="ECO:0000313" key="10">
    <source>
        <dbReference type="Proteomes" id="UP000008957"/>
    </source>
</evidence>
<keyword evidence="10" id="KW-1185">Reference proteome</keyword>
<feature type="transmembrane region" description="Helical" evidence="8">
    <location>
        <begin position="12"/>
        <end position="32"/>
    </location>
</feature>
<feature type="transmembrane region" description="Helical" evidence="8">
    <location>
        <begin position="394"/>
        <end position="417"/>
    </location>
</feature>
<gene>
    <name evidence="9" type="ORF">SY1_19410</name>
</gene>
<dbReference type="RefSeq" id="WP_015556920.1">
    <property type="nucleotide sequence ID" value="NC_021038.1"/>
</dbReference>
<feature type="transmembrane region" description="Helical" evidence="8">
    <location>
        <begin position="52"/>
        <end position="72"/>
    </location>
</feature>
<organism evidence="9 10">
    <name type="scientific">Fretibacterium fastidiosum</name>
    <dbReference type="NCBI Taxonomy" id="651822"/>
    <lineage>
        <taxon>Bacteria</taxon>
        <taxon>Thermotogati</taxon>
        <taxon>Synergistota</taxon>
        <taxon>Synergistia</taxon>
        <taxon>Synergistales</taxon>
        <taxon>Aminobacteriaceae</taxon>
        <taxon>Fretibacterium</taxon>
    </lineage>
</organism>
<feature type="transmembrane region" description="Helical" evidence="8">
    <location>
        <begin position="349"/>
        <end position="374"/>
    </location>
</feature>
<dbReference type="PANTHER" id="PTHR30047">
    <property type="entry name" value="HIGH-AFFINITY CHOLINE TRANSPORT PROTEIN-RELATED"/>
    <property type="match status" value="1"/>
</dbReference>
<evidence type="ECO:0000256" key="5">
    <source>
        <dbReference type="ARBA" id="ARBA00022692"/>
    </source>
</evidence>
<evidence type="ECO:0000256" key="7">
    <source>
        <dbReference type="ARBA" id="ARBA00023136"/>
    </source>
</evidence>
<feature type="transmembrane region" description="Helical" evidence="8">
    <location>
        <begin position="92"/>
        <end position="111"/>
    </location>
</feature>